<evidence type="ECO:0000256" key="4">
    <source>
        <dbReference type="ARBA" id="ARBA00022705"/>
    </source>
</evidence>
<dbReference type="InterPro" id="IPR043502">
    <property type="entry name" value="DNA/RNA_pol_sf"/>
</dbReference>
<evidence type="ECO:0000256" key="3">
    <source>
        <dbReference type="ARBA" id="ARBA00020311"/>
    </source>
</evidence>
<dbReference type="EC" id="2.7.7.7" evidence="2"/>
<dbReference type="SMART" id="SM00482">
    <property type="entry name" value="POLAc"/>
    <property type="match status" value="1"/>
</dbReference>
<reference evidence="7 8" key="1">
    <citation type="submission" date="2019-08" db="EMBL/GenBank/DDBJ databases">
        <title>In-depth cultivation of the pig gut microbiome towards novel bacterial diversity and tailored functional studies.</title>
        <authorList>
            <person name="Wylensek D."/>
            <person name="Hitch T.C.A."/>
            <person name="Clavel T."/>
        </authorList>
    </citation>
    <scope>NUCLEOTIDE SEQUENCE [LARGE SCALE GENOMIC DNA]</scope>
    <source>
        <strain evidence="7 8">BBE-744-WT-12</strain>
    </source>
</reference>
<dbReference type="GO" id="GO:0003677">
    <property type="term" value="F:DNA binding"/>
    <property type="evidence" value="ECO:0007669"/>
    <property type="project" value="InterPro"/>
</dbReference>
<keyword evidence="4" id="KW-0235">DNA replication</keyword>
<dbReference type="SUPFAM" id="SSF53098">
    <property type="entry name" value="Ribonuclease H-like"/>
    <property type="match status" value="1"/>
</dbReference>
<evidence type="ECO:0000256" key="2">
    <source>
        <dbReference type="ARBA" id="ARBA00012417"/>
    </source>
</evidence>
<dbReference type="InterPro" id="IPR002562">
    <property type="entry name" value="3'-5'_exonuclease_dom"/>
</dbReference>
<dbReference type="InterPro" id="IPR002298">
    <property type="entry name" value="DNA_polymerase_A"/>
</dbReference>
<dbReference type="GO" id="GO:0003887">
    <property type="term" value="F:DNA-directed DNA polymerase activity"/>
    <property type="evidence" value="ECO:0007669"/>
    <property type="project" value="UniProtKB-EC"/>
</dbReference>
<name>A0A844G9D7_9BACT</name>
<proteinExistence type="inferred from homology"/>
<dbReference type="InterPro" id="IPR001098">
    <property type="entry name" value="DNA-dir_DNA_pol_A_palm_dom"/>
</dbReference>
<dbReference type="Gene3D" id="3.30.70.370">
    <property type="match status" value="1"/>
</dbReference>
<dbReference type="Proteomes" id="UP000435649">
    <property type="component" value="Unassembled WGS sequence"/>
</dbReference>
<gene>
    <name evidence="7" type="ORF">FYJ85_17680</name>
</gene>
<evidence type="ECO:0000256" key="5">
    <source>
        <dbReference type="ARBA" id="ARBA00049244"/>
    </source>
</evidence>
<feature type="domain" description="DNA-directed DNA polymerase family A palm" evidence="6">
    <location>
        <begin position="346"/>
        <end position="615"/>
    </location>
</feature>
<keyword evidence="8" id="KW-1185">Reference proteome</keyword>
<dbReference type="PANTHER" id="PTHR10133">
    <property type="entry name" value="DNA POLYMERASE I"/>
    <property type="match status" value="1"/>
</dbReference>
<evidence type="ECO:0000313" key="7">
    <source>
        <dbReference type="EMBL" id="MST98869.1"/>
    </source>
</evidence>
<comment type="caution">
    <text evidence="7">The sequence shown here is derived from an EMBL/GenBank/DDBJ whole genome shotgun (WGS) entry which is preliminary data.</text>
</comment>
<dbReference type="AlphaFoldDB" id="A0A844G9D7"/>
<dbReference type="Gene3D" id="1.10.150.20">
    <property type="entry name" value="5' to 3' exonuclease, C-terminal subdomain"/>
    <property type="match status" value="1"/>
</dbReference>
<dbReference type="Pfam" id="PF01612">
    <property type="entry name" value="DNA_pol_A_exo1"/>
    <property type="match status" value="1"/>
</dbReference>
<dbReference type="Gene3D" id="3.30.420.10">
    <property type="entry name" value="Ribonuclease H-like superfamily/Ribonuclease H"/>
    <property type="match status" value="1"/>
</dbReference>
<comment type="catalytic activity">
    <reaction evidence="5">
        <text>DNA(n) + a 2'-deoxyribonucleoside 5'-triphosphate = DNA(n+1) + diphosphate</text>
        <dbReference type="Rhea" id="RHEA:22508"/>
        <dbReference type="Rhea" id="RHEA-COMP:17339"/>
        <dbReference type="Rhea" id="RHEA-COMP:17340"/>
        <dbReference type="ChEBI" id="CHEBI:33019"/>
        <dbReference type="ChEBI" id="CHEBI:61560"/>
        <dbReference type="ChEBI" id="CHEBI:173112"/>
        <dbReference type="EC" id="2.7.7.7"/>
    </reaction>
</comment>
<dbReference type="GO" id="GO:0006261">
    <property type="term" value="P:DNA-templated DNA replication"/>
    <property type="evidence" value="ECO:0007669"/>
    <property type="project" value="InterPro"/>
</dbReference>
<comment type="similarity">
    <text evidence="1">Belongs to the DNA polymerase type-A family.</text>
</comment>
<dbReference type="Pfam" id="PF00476">
    <property type="entry name" value="DNA_pol_A"/>
    <property type="match status" value="1"/>
</dbReference>
<accession>A0A844G9D7</accession>
<evidence type="ECO:0000256" key="1">
    <source>
        <dbReference type="ARBA" id="ARBA00007705"/>
    </source>
</evidence>
<dbReference type="GO" id="GO:0006302">
    <property type="term" value="P:double-strand break repair"/>
    <property type="evidence" value="ECO:0007669"/>
    <property type="project" value="TreeGrafter"/>
</dbReference>
<dbReference type="SUPFAM" id="SSF56672">
    <property type="entry name" value="DNA/RNA polymerases"/>
    <property type="match status" value="1"/>
</dbReference>
<dbReference type="EMBL" id="VUNS01000025">
    <property type="protein sequence ID" value="MST98869.1"/>
    <property type="molecule type" value="Genomic_DNA"/>
</dbReference>
<evidence type="ECO:0000313" key="8">
    <source>
        <dbReference type="Proteomes" id="UP000435649"/>
    </source>
</evidence>
<dbReference type="InterPro" id="IPR036397">
    <property type="entry name" value="RNaseH_sf"/>
</dbReference>
<dbReference type="InterPro" id="IPR012337">
    <property type="entry name" value="RNaseH-like_sf"/>
</dbReference>
<dbReference type="RefSeq" id="WP_154419906.1">
    <property type="nucleotide sequence ID" value="NZ_VUNS01000025.1"/>
</dbReference>
<dbReference type="PRINTS" id="PR00868">
    <property type="entry name" value="DNAPOLI"/>
</dbReference>
<protein>
    <recommendedName>
        <fullName evidence="3">DNA polymerase I</fullName>
        <ecNumber evidence="2">2.7.7.7</ecNumber>
    </recommendedName>
</protein>
<sequence>MLPLLPLDFETYYSDSYNLNNSTSYQEYILSPQFKIHGLAVYYPDGKREFRRDADVLLHELQSVYGNNLENVCIIMHNAMFDAAILKYKFNIIPPCIYDTMLMAKYLYGVDVKVSLKELAERCHLPAKLDLEFSKGKRELTAAEFAELRTYAINDVVITRELYGHIVPKILPEELEIINHTVQCFLRDAVKINKELLQLARHELCTQLINELGEIHPEEVSSDRQFAQLLSGALAETNRALAMKPGKNGMIPAISKNDPEMQNMLSDPDPLVRELVKARLLVKSKAQLQSRINYLIGTANLTGGTLPVFLKYHHAQTGRFAGGNGLNLQNLPVPGRSPVQILNDTARKIRQAIHAPAGYVFVAVDAAQIEARVLAWLTGEETLNTAFAAGKDIYSEFATDVFHEPAGHPRDSTPAEQRKGLLRKIGKTAILGLGYNMGVERFAEQLKSFIASSELCRSERELAALAYKIVHSYRAKYNNISTFWNRLEKAFRESICKQQHVRIGMLEISSNSEATWLQLASRRELIYRDCEIRPSEFQEITFYNTSGECESRIIEQQSIQYRNSTSLYGGKLTENVVQAIARDLLVRVILECEKAGIPIVLHIHDEVIACVPEVQAEQAMEKMIQIWRTVPQWAEGLVLDAEGVIGTNLAELK</sequence>
<evidence type="ECO:0000259" key="6">
    <source>
        <dbReference type="SMART" id="SM00482"/>
    </source>
</evidence>
<dbReference type="GO" id="GO:0008408">
    <property type="term" value="F:3'-5' exonuclease activity"/>
    <property type="evidence" value="ECO:0007669"/>
    <property type="project" value="InterPro"/>
</dbReference>
<organism evidence="7 8">
    <name type="scientific">Victivallis lenta</name>
    <dbReference type="NCBI Taxonomy" id="2606640"/>
    <lineage>
        <taxon>Bacteria</taxon>
        <taxon>Pseudomonadati</taxon>
        <taxon>Lentisphaerota</taxon>
        <taxon>Lentisphaeria</taxon>
        <taxon>Victivallales</taxon>
        <taxon>Victivallaceae</taxon>
        <taxon>Victivallis</taxon>
    </lineage>
</organism>
<dbReference type="PANTHER" id="PTHR10133:SF27">
    <property type="entry name" value="DNA POLYMERASE NU"/>
    <property type="match status" value="1"/>
</dbReference>